<proteinExistence type="predicted"/>
<evidence type="ECO:0000313" key="1">
    <source>
        <dbReference type="EMBL" id="CAF0819213.1"/>
    </source>
</evidence>
<dbReference type="EMBL" id="CAJNOO010000131">
    <property type="protein sequence ID" value="CAF0819213.1"/>
    <property type="molecule type" value="Genomic_DNA"/>
</dbReference>
<evidence type="ECO:0000313" key="3">
    <source>
        <dbReference type="Proteomes" id="UP000663882"/>
    </source>
</evidence>
<accession>A0A813U6X3</accession>
<name>A0A813U6X3_9BILA</name>
<comment type="caution">
    <text evidence="1">The sequence shown here is derived from an EMBL/GenBank/DDBJ whole genome shotgun (WGS) entry which is preliminary data.</text>
</comment>
<dbReference type="EMBL" id="CAJNOU010000226">
    <property type="protein sequence ID" value="CAF0923252.1"/>
    <property type="molecule type" value="Genomic_DNA"/>
</dbReference>
<dbReference type="Proteomes" id="UP000663889">
    <property type="component" value="Unassembled WGS sequence"/>
</dbReference>
<dbReference type="AlphaFoldDB" id="A0A813U6X3"/>
<reference evidence="1" key="1">
    <citation type="submission" date="2021-02" db="EMBL/GenBank/DDBJ databases">
        <authorList>
            <person name="Nowell W R."/>
        </authorList>
    </citation>
    <scope>NUCLEOTIDE SEQUENCE</scope>
</reference>
<dbReference type="OrthoDB" id="9993753at2759"/>
<gene>
    <name evidence="1" type="ORF">RFH988_LOCUS4849</name>
    <name evidence="2" type="ORF">SEV965_LOCUS6761</name>
</gene>
<sequence length="184" mass="21804">MKCIYISQLKLYQSTAYFNCLSCNHTKSRELIIDNELRRLADKYNNRHPTLYQCIYDDILHKFKSIWSTDDVEYKKVLENIFLRLNSSSNRRLLDDQIESIIEHITKYFIQLKPIKEEEEQSSITIRQNSTLSSLPIEIVNYSQSPQSQRRHLLNRSLSSSQSLTSSPIYNKPNSILVERQKKR</sequence>
<organism evidence="1 3">
    <name type="scientific">Rotaria sordida</name>
    <dbReference type="NCBI Taxonomy" id="392033"/>
    <lineage>
        <taxon>Eukaryota</taxon>
        <taxon>Metazoa</taxon>
        <taxon>Spiralia</taxon>
        <taxon>Gnathifera</taxon>
        <taxon>Rotifera</taxon>
        <taxon>Eurotatoria</taxon>
        <taxon>Bdelloidea</taxon>
        <taxon>Philodinida</taxon>
        <taxon>Philodinidae</taxon>
        <taxon>Rotaria</taxon>
    </lineage>
</organism>
<dbReference type="Proteomes" id="UP000663882">
    <property type="component" value="Unassembled WGS sequence"/>
</dbReference>
<protein>
    <submittedName>
        <fullName evidence="1">Uncharacterized protein</fullName>
    </submittedName>
</protein>
<evidence type="ECO:0000313" key="2">
    <source>
        <dbReference type="EMBL" id="CAF0923252.1"/>
    </source>
</evidence>